<dbReference type="PROSITE" id="PS00018">
    <property type="entry name" value="EF_HAND_1"/>
    <property type="match status" value="1"/>
</dbReference>
<dbReference type="Gene3D" id="1.10.238.10">
    <property type="entry name" value="EF-hand"/>
    <property type="match status" value="1"/>
</dbReference>
<keyword evidence="9" id="KW-1185">Reference proteome</keyword>
<evidence type="ECO:0000256" key="4">
    <source>
        <dbReference type="ARBA" id="ARBA00022723"/>
    </source>
</evidence>
<evidence type="ECO:0000313" key="9">
    <source>
        <dbReference type="Proteomes" id="UP000288716"/>
    </source>
</evidence>
<dbReference type="OrthoDB" id="424753at2759"/>
<evidence type="ECO:0000256" key="3">
    <source>
        <dbReference type="ARBA" id="ARBA00022490"/>
    </source>
</evidence>
<comment type="caution">
    <text evidence="8">The sequence shown here is derived from an EMBL/GenBank/DDBJ whole genome shotgun (WGS) entry which is preliminary data.</text>
</comment>
<name>A0A443RZP1_9ACAR</name>
<keyword evidence="3" id="KW-0963">Cytoplasm</keyword>
<dbReference type="InterPro" id="IPR018247">
    <property type="entry name" value="EF_Hand_1_Ca_BS"/>
</dbReference>
<dbReference type="GO" id="GO:0046872">
    <property type="term" value="F:metal ion binding"/>
    <property type="evidence" value="ECO:0007669"/>
    <property type="project" value="UniProtKB-KW"/>
</dbReference>
<dbReference type="InterPro" id="IPR011992">
    <property type="entry name" value="EF-hand-dom_pair"/>
</dbReference>
<dbReference type="SUPFAM" id="SSF47473">
    <property type="entry name" value="EF-hand"/>
    <property type="match status" value="1"/>
</dbReference>
<dbReference type="STRING" id="299467.A0A443RZP1"/>
<evidence type="ECO:0000256" key="7">
    <source>
        <dbReference type="ARBA" id="ARBA00023136"/>
    </source>
</evidence>
<dbReference type="GO" id="GO:0005737">
    <property type="term" value="C:cytoplasm"/>
    <property type="evidence" value="ECO:0007669"/>
    <property type="project" value="UniProtKB-SubCell"/>
</dbReference>
<accession>A0A443RZP1</accession>
<evidence type="ECO:0000256" key="5">
    <source>
        <dbReference type="ARBA" id="ARBA00022737"/>
    </source>
</evidence>
<evidence type="ECO:0000256" key="6">
    <source>
        <dbReference type="ARBA" id="ARBA00022837"/>
    </source>
</evidence>
<dbReference type="GO" id="GO:0012505">
    <property type="term" value="C:endomembrane system"/>
    <property type="evidence" value="ECO:0007669"/>
    <property type="project" value="UniProtKB-SubCell"/>
</dbReference>
<dbReference type="PANTHER" id="PTHR46735:SF3">
    <property type="entry name" value="CALPAIN SMALL SUBUNIT 1-RELATED"/>
    <property type="match status" value="1"/>
</dbReference>
<dbReference type="Proteomes" id="UP000288716">
    <property type="component" value="Unassembled WGS sequence"/>
</dbReference>
<keyword evidence="6" id="KW-0106">Calcium</keyword>
<dbReference type="PANTHER" id="PTHR46735">
    <property type="entry name" value="CALPAIN, SMALL SUBUNIT 1 A-RELATED"/>
    <property type="match status" value="1"/>
</dbReference>
<comment type="subcellular location">
    <subcellularLocation>
        <location evidence="2">Cytoplasm</location>
    </subcellularLocation>
    <subcellularLocation>
        <location evidence="1">Endomembrane system</location>
    </subcellularLocation>
</comment>
<dbReference type="AlphaFoldDB" id="A0A443RZP1"/>
<protein>
    <submittedName>
        <fullName evidence="8">Calpain small subunit 2-like protein</fullName>
    </submittedName>
</protein>
<sequence>MLLVNPLIENQDFVYHGKRYKEIGKRANKNATFFFRSCVWSKKDSKFEGFSLDSCRSIVALRDNDKSGMLGINEFTELWSSIRHWCSVFQHLMRTIVVL</sequence>
<dbReference type="EMBL" id="NCKV01015743">
    <property type="protein sequence ID" value="RWS20740.1"/>
    <property type="molecule type" value="Genomic_DNA"/>
</dbReference>
<evidence type="ECO:0000256" key="1">
    <source>
        <dbReference type="ARBA" id="ARBA00004308"/>
    </source>
</evidence>
<proteinExistence type="predicted"/>
<reference evidence="8 9" key="1">
    <citation type="journal article" date="2018" name="Gigascience">
        <title>Genomes of trombidid mites reveal novel predicted allergens and laterally-transferred genes associated with secondary metabolism.</title>
        <authorList>
            <person name="Dong X."/>
            <person name="Chaisiri K."/>
            <person name="Xia D."/>
            <person name="Armstrong S.D."/>
            <person name="Fang Y."/>
            <person name="Donnelly M.J."/>
            <person name="Kadowaki T."/>
            <person name="McGarry J.W."/>
            <person name="Darby A.C."/>
            <person name="Makepeace B.L."/>
        </authorList>
    </citation>
    <scope>NUCLEOTIDE SEQUENCE [LARGE SCALE GENOMIC DNA]</scope>
    <source>
        <strain evidence="8">UoL-UT</strain>
    </source>
</reference>
<organism evidence="8 9">
    <name type="scientific">Leptotrombidium deliense</name>
    <dbReference type="NCBI Taxonomy" id="299467"/>
    <lineage>
        <taxon>Eukaryota</taxon>
        <taxon>Metazoa</taxon>
        <taxon>Ecdysozoa</taxon>
        <taxon>Arthropoda</taxon>
        <taxon>Chelicerata</taxon>
        <taxon>Arachnida</taxon>
        <taxon>Acari</taxon>
        <taxon>Acariformes</taxon>
        <taxon>Trombidiformes</taxon>
        <taxon>Prostigmata</taxon>
        <taxon>Anystina</taxon>
        <taxon>Parasitengona</taxon>
        <taxon>Trombiculoidea</taxon>
        <taxon>Trombiculidae</taxon>
        <taxon>Leptotrombidium</taxon>
    </lineage>
</organism>
<gene>
    <name evidence="8" type="ORF">B4U80_14929</name>
</gene>
<evidence type="ECO:0000313" key="8">
    <source>
        <dbReference type="EMBL" id="RWS20740.1"/>
    </source>
</evidence>
<keyword evidence="4" id="KW-0479">Metal-binding</keyword>
<keyword evidence="7" id="KW-0472">Membrane</keyword>
<evidence type="ECO:0000256" key="2">
    <source>
        <dbReference type="ARBA" id="ARBA00004496"/>
    </source>
</evidence>
<dbReference type="VEuPathDB" id="VectorBase:LDEU011300"/>
<keyword evidence="5" id="KW-0677">Repeat</keyword>